<dbReference type="Proteomes" id="UP000634136">
    <property type="component" value="Unassembled WGS sequence"/>
</dbReference>
<organism evidence="3 4">
    <name type="scientific">Senna tora</name>
    <dbReference type="NCBI Taxonomy" id="362788"/>
    <lineage>
        <taxon>Eukaryota</taxon>
        <taxon>Viridiplantae</taxon>
        <taxon>Streptophyta</taxon>
        <taxon>Embryophyta</taxon>
        <taxon>Tracheophyta</taxon>
        <taxon>Spermatophyta</taxon>
        <taxon>Magnoliopsida</taxon>
        <taxon>eudicotyledons</taxon>
        <taxon>Gunneridae</taxon>
        <taxon>Pentapetalae</taxon>
        <taxon>rosids</taxon>
        <taxon>fabids</taxon>
        <taxon>Fabales</taxon>
        <taxon>Fabaceae</taxon>
        <taxon>Caesalpinioideae</taxon>
        <taxon>Cassia clade</taxon>
        <taxon>Senna</taxon>
    </lineage>
</organism>
<evidence type="ECO:0000313" key="4">
    <source>
        <dbReference type="Proteomes" id="UP000634136"/>
    </source>
</evidence>
<dbReference type="AlphaFoldDB" id="A0A834U3W8"/>
<keyword evidence="1" id="KW-0732">Signal</keyword>
<feature type="domain" description="BURP" evidence="2">
    <location>
        <begin position="112"/>
        <end position="319"/>
    </location>
</feature>
<dbReference type="PANTHER" id="PTHR31236">
    <property type="entry name" value="BURP DOMAIN PROTEIN USPL1-LIKE"/>
    <property type="match status" value="1"/>
</dbReference>
<dbReference type="SMART" id="SM01045">
    <property type="entry name" value="BURP"/>
    <property type="match status" value="1"/>
</dbReference>
<gene>
    <name evidence="3" type="ORF">G2W53_012477</name>
</gene>
<evidence type="ECO:0000313" key="3">
    <source>
        <dbReference type="EMBL" id="KAF7830144.1"/>
    </source>
</evidence>
<comment type="caution">
    <text evidence="3">The sequence shown here is derived from an EMBL/GenBank/DDBJ whole genome shotgun (WGS) entry which is preliminary data.</text>
</comment>
<sequence>MEFPLLPIFAFLAGIVVATQAAVLPPEIYWKSTLPTTPMPKSITDLLNSADWSEEKSTAVGVGKGGVNVVAGKGKPGGTNVNVGKGGVNVHAGKGGGTTVNVGGKGGGVAVHTPHKKGKPGVSVGVGPNSPFLYRYAASETQLRDNPNVDDILKEFSVEPGSEDAEAMKKTIEECEEAGIKGEEKYCATSLESMVDFTTSKLGNNVQALSTQAQQEDAAQEYTIAARGVKRVGEKEAVVCHKQEYPYAVFYCHKTESTKAYTVALEGADGRRVKAVAVCHTDTSEWNPKHLAFQVLNVKPGSVPVCHFLPEDHVVWVPKHN</sequence>
<accession>A0A834U3W8</accession>
<proteinExistence type="predicted"/>
<dbReference type="OrthoDB" id="654134at2759"/>
<keyword evidence="4" id="KW-1185">Reference proteome</keyword>
<feature type="chain" id="PRO_5032883331" evidence="1">
    <location>
        <begin position="22"/>
        <end position="321"/>
    </location>
</feature>
<protein>
    <submittedName>
        <fullName evidence="3">BURP domain protein RD22-like</fullName>
    </submittedName>
</protein>
<dbReference type="InterPro" id="IPR044816">
    <property type="entry name" value="BURP"/>
</dbReference>
<dbReference type="PANTHER" id="PTHR31236:SF2">
    <property type="entry name" value="BURP DOMAIN PROTEIN RD22"/>
    <property type="match status" value="1"/>
</dbReference>
<dbReference type="InterPro" id="IPR004873">
    <property type="entry name" value="BURP_dom"/>
</dbReference>
<dbReference type="PROSITE" id="PS51277">
    <property type="entry name" value="BURP"/>
    <property type="match status" value="1"/>
</dbReference>
<dbReference type="EMBL" id="JAAIUW010000005">
    <property type="protein sequence ID" value="KAF7830144.1"/>
    <property type="molecule type" value="Genomic_DNA"/>
</dbReference>
<feature type="signal peptide" evidence="1">
    <location>
        <begin position="1"/>
        <end position="21"/>
    </location>
</feature>
<reference evidence="3" key="1">
    <citation type="submission" date="2020-09" db="EMBL/GenBank/DDBJ databases">
        <title>Genome-Enabled Discovery of Anthraquinone Biosynthesis in Senna tora.</title>
        <authorList>
            <person name="Kang S.-H."/>
            <person name="Pandey R.P."/>
            <person name="Lee C.-M."/>
            <person name="Sim J.-S."/>
            <person name="Jeong J.-T."/>
            <person name="Choi B.-S."/>
            <person name="Jung M."/>
            <person name="Ginzburg D."/>
            <person name="Zhao K."/>
            <person name="Won S.Y."/>
            <person name="Oh T.-J."/>
            <person name="Yu Y."/>
            <person name="Kim N.-H."/>
            <person name="Lee O.R."/>
            <person name="Lee T.-H."/>
            <person name="Bashyal P."/>
            <person name="Kim T.-S."/>
            <person name="Lee W.-H."/>
            <person name="Kawkins C."/>
            <person name="Kim C.-K."/>
            <person name="Kim J.S."/>
            <person name="Ahn B.O."/>
            <person name="Rhee S.Y."/>
            <person name="Sohng J.K."/>
        </authorList>
    </citation>
    <scope>NUCLEOTIDE SEQUENCE</scope>
    <source>
        <tissue evidence="3">Leaf</tissue>
    </source>
</reference>
<dbReference type="Pfam" id="PF03181">
    <property type="entry name" value="BURP"/>
    <property type="match status" value="1"/>
</dbReference>
<evidence type="ECO:0000256" key="1">
    <source>
        <dbReference type="SAM" id="SignalP"/>
    </source>
</evidence>
<evidence type="ECO:0000259" key="2">
    <source>
        <dbReference type="PROSITE" id="PS51277"/>
    </source>
</evidence>
<name>A0A834U3W8_9FABA</name>